<dbReference type="InterPro" id="IPR001680">
    <property type="entry name" value="WD40_rpt"/>
</dbReference>
<sequence>MFSKQVEHVLPDLSPDLRDELDWKAGSLRTFDFLLNITTLAIEPVAGFLAIGTASGNIHVFGRPGVQCKFTLPVPVEVRFLQFSTSTFNIVCLDGNNQLHVYSLLEFGRPKLIASSRFDQTNSMTLSPSHTHVFLASQTGEIKTYDLTCLRKSPYTTPNLWKLYEDKLAASGMPSLSPNSPVNAVETVIHPRNLDLMFVVYAGGVILTDLTERSTIRVYELTLSPGAPGGSGYGMDDILTHRRIMVTCLAVHPSGHMLATGYADGSIAFWALEDDNKPLLVRTLDTVDVNMIHADLLEKHLSNSGQSNGPLSVPEPIFKLSWSGFVNSSDPRGGETVLTVLGGLGADKPPGLTAFLLPAFNPPEPPSDTVVPPDALHPFFRDAMCQSLTPTKSFFYETRGMVQDYLLLPQSSPHFGGNFDPYGILLITELKDMRTVEGYQYPPPGFIQIAVVPPKVEEDTTKEEPSSGMLSPTPPLPLPKSPRHLNSTPLPLRLPTTLLAGHSGVLGGHLLKLHNDIYENFIHQKPNDIHLIFSLQGGQAYPDPTKANELKLSKYQPRRVLMSYNRDLSVRFFDLSTQLLIPAIASNHIEHEWPAPIPGLTIQLDEIFDDPSIAQVFGNALSSLSIQSVHVASEALELAILMKTGEVIVYHSSSNRAGVWPPKHSAASQIIMLDHLHPRLGSRLAPYFMFSPGKGPVEACALADTGFLAVSYKDGSLFAIDMRGPNIILARGMEKRHKHTSVLNSAHLGSPAGHGSGIDIVMSLSWSVAPLDKDSSISVRLVAGQQSGHAEVYTLVHSGNSSSWTIVGEPVAAKVMPEPIADGTFVLDGKTGAQCKADRTRLAASLKGTSTPGSQCVLVAVGAKGARTSVNITGQKTGKVEWGNKIGSVQGAFIVEHTDSRALVIQTDKHNVMVYSLPHLEHIHTVQLPFISSLPLSIDESGDFIAWTLSLQARSTGVMQSATYGTFFDVRRAYTVPDIDFTAARGTIPPQPQPVPLGPTSILGSWFTFNQTKTGDQIDELLGGPNRPIPVKANPASSSKDGTAEAGAGASFVAGAAAVQANIYNRFASAMNERGQLLGDLNERFNSLEEGSRNMVAQAKRLATQQTAKSWFGL</sequence>
<protein>
    <recommendedName>
        <fullName evidence="5">Lethal giant larvae (Lgl)-like C-terminal domain-containing protein</fullName>
    </recommendedName>
</protein>
<keyword evidence="7" id="KW-1185">Reference proteome</keyword>
<evidence type="ECO:0000256" key="2">
    <source>
        <dbReference type="ARBA" id="ARBA00022483"/>
    </source>
</evidence>
<evidence type="ECO:0000313" key="7">
    <source>
        <dbReference type="Proteomes" id="UP000283269"/>
    </source>
</evidence>
<dbReference type="InterPro" id="IPR036322">
    <property type="entry name" value="WD40_repeat_dom_sf"/>
</dbReference>
<keyword evidence="2" id="KW-0268">Exocytosis</keyword>
<feature type="compositionally biased region" description="Basic and acidic residues" evidence="4">
    <location>
        <begin position="456"/>
        <end position="465"/>
    </location>
</feature>
<evidence type="ECO:0000313" key="6">
    <source>
        <dbReference type="EMBL" id="PPQ79397.1"/>
    </source>
</evidence>
<dbReference type="Pfam" id="PF08596">
    <property type="entry name" value="Lgl_C"/>
    <property type="match status" value="1"/>
</dbReference>
<comment type="caution">
    <text evidence="6">The sequence shown here is derived from an EMBL/GenBank/DDBJ whole genome shotgun (WGS) entry which is preliminary data.</text>
</comment>
<feature type="region of interest" description="Disordered" evidence="4">
    <location>
        <begin position="456"/>
        <end position="482"/>
    </location>
</feature>
<organism evidence="6 7">
    <name type="scientific">Psilocybe cyanescens</name>
    <dbReference type="NCBI Taxonomy" id="93625"/>
    <lineage>
        <taxon>Eukaryota</taxon>
        <taxon>Fungi</taxon>
        <taxon>Dikarya</taxon>
        <taxon>Basidiomycota</taxon>
        <taxon>Agaricomycotina</taxon>
        <taxon>Agaricomycetes</taxon>
        <taxon>Agaricomycetidae</taxon>
        <taxon>Agaricales</taxon>
        <taxon>Agaricineae</taxon>
        <taxon>Strophariaceae</taxon>
        <taxon>Psilocybe</taxon>
    </lineage>
</organism>
<dbReference type="GO" id="GO:0045159">
    <property type="term" value="F:myosin II binding"/>
    <property type="evidence" value="ECO:0007669"/>
    <property type="project" value="TreeGrafter"/>
</dbReference>
<dbReference type="EMBL" id="NHYD01003376">
    <property type="protein sequence ID" value="PPQ79397.1"/>
    <property type="molecule type" value="Genomic_DNA"/>
</dbReference>
<dbReference type="AlphaFoldDB" id="A0A409WLM0"/>
<dbReference type="Gene3D" id="2.130.10.10">
    <property type="entry name" value="YVTN repeat-like/Quinoprotein amine dehydrogenase"/>
    <property type="match status" value="2"/>
</dbReference>
<dbReference type="GO" id="GO:0005096">
    <property type="term" value="F:GTPase activator activity"/>
    <property type="evidence" value="ECO:0007669"/>
    <property type="project" value="TreeGrafter"/>
</dbReference>
<dbReference type="SUPFAM" id="SSF50978">
    <property type="entry name" value="WD40 repeat-like"/>
    <property type="match status" value="1"/>
</dbReference>
<dbReference type="GO" id="GO:0019905">
    <property type="term" value="F:syntaxin binding"/>
    <property type="evidence" value="ECO:0007669"/>
    <property type="project" value="TreeGrafter"/>
</dbReference>
<dbReference type="InterPro" id="IPR013905">
    <property type="entry name" value="Lgl_C_dom"/>
</dbReference>
<dbReference type="STRING" id="93625.A0A409WLM0"/>
<dbReference type="OrthoDB" id="19944at2759"/>
<dbReference type="FunCoup" id="A0A409WLM0">
    <property type="interactions" value="26"/>
</dbReference>
<comment type="similarity">
    <text evidence="1">Belongs to the WD repeat L(2)GL family.</text>
</comment>
<accession>A0A409WLM0</accession>
<dbReference type="InterPro" id="IPR015943">
    <property type="entry name" value="WD40/YVTN_repeat-like_dom_sf"/>
</dbReference>
<dbReference type="PANTHER" id="PTHR10241">
    <property type="entry name" value="LETHAL 2 GIANT LARVAE PROTEIN"/>
    <property type="match status" value="1"/>
</dbReference>
<feature type="repeat" description="WD" evidence="3">
    <location>
        <begin position="239"/>
        <end position="280"/>
    </location>
</feature>
<dbReference type="SMART" id="SM00320">
    <property type="entry name" value="WD40"/>
    <property type="match status" value="5"/>
</dbReference>
<dbReference type="GO" id="GO:0005886">
    <property type="term" value="C:plasma membrane"/>
    <property type="evidence" value="ECO:0007669"/>
    <property type="project" value="TreeGrafter"/>
</dbReference>
<evidence type="ECO:0000256" key="4">
    <source>
        <dbReference type="SAM" id="MobiDB-lite"/>
    </source>
</evidence>
<reference evidence="6 7" key="1">
    <citation type="journal article" date="2018" name="Evol. Lett.">
        <title>Horizontal gene cluster transfer increased hallucinogenic mushroom diversity.</title>
        <authorList>
            <person name="Reynolds H.T."/>
            <person name="Vijayakumar V."/>
            <person name="Gluck-Thaler E."/>
            <person name="Korotkin H.B."/>
            <person name="Matheny P.B."/>
            <person name="Slot J.C."/>
        </authorList>
    </citation>
    <scope>NUCLEOTIDE SEQUENCE [LARGE SCALE GENOMIC DNA]</scope>
    <source>
        <strain evidence="6 7">2631</strain>
    </source>
</reference>
<dbReference type="PROSITE" id="PS50082">
    <property type="entry name" value="WD_REPEATS_2"/>
    <property type="match status" value="1"/>
</dbReference>
<dbReference type="PANTHER" id="PTHR10241:SF25">
    <property type="entry name" value="TOMOSYN, ISOFORM C"/>
    <property type="match status" value="1"/>
</dbReference>
<name>A0A409WLM0_PSICY</name>
<feature type="domain" description="Lethal giant larvae (Lgl)-like C-terminal" evidence="5">
    <location>
        <begin position="624"/>
        <end position="1028"/>
    </location>
</feature>
<dbReference type="GO" id="GO:0006887">
    <property type="term" value="P:exocytosis"/>
    <property type="evidence" value="ECO:0007669"/>
    <property type="project" value="UniProtKB-KW"/>
</dbReference>
<gene>
    <name evidence="6" type="ORF">CVT25_002667</name>
</gene>
<proteinExistence type="inferred from homology"/>
<evidence type="ECO:0000259" key="5">
    <source>
        <dbReference type="Pfam" id="PF08596"/>
    </source>
</evidence>
<keyword evidence="3" id="KW-0853">WD repeat</keyword>
<evidence type="ECO:0000256" key="1">
    <source>
        <dbReference type="ARBA" id="ARBA00008070"/>
    </source>
</evidence>
<evidence type="ECO:0000256" key="3">
    <source>
        <dbReference type="PROSITE-ProRule" id="PRU00221"/>
    </source>
</evidence>
<dbReference type="Proteomes" id="UP000283269">
    <property type="component" value="Unassembled WGS sequence"/>
</dbReference>
<dbReference type="InParanoid" id="A0A409WLM0"/>
<dbReference type="GO" id="GO:0005737">
    <property type="term" value="C:cytoplasm"/>
    <property type="evidence" value="ECO:0007669"/>
    <property type="project" value="TreeGrafter"/>
</dbReference>
<dbReference type="CDD" id="cd15873">
    <property type="entry name" value="R-SNARE_STXBP5_6"/>
    <property type="match status" value="1"/>
</dbReference>
<dbReference type="GO" id="GO:0006893">
    <property type="term" value="P:Golgi to plasma membrane transport"/>
    <property type="evidence" value="ECO:0007669"/>
    <property type="project" value="TreeGrafter"/>
</dbReference>